<evidence type="ECO:0000259" key="1">
    <source>
        <dbReference type="Pfam" id="PF07883"/>
    </source>
</evidence>
<dbReference type="InterPro" id="IPR014710">
    <property type="entry name" value="RmlC-like_jellyroll"/>
</dbReference>
<dbReference type="InterPro" id="IPR013096">
    <property type="entry name" value="Cupin_2"/>
</dbReference>
<reference evidence="2 3" key="1">
    <citation type="submission" date="2020-08" db="EMBL/GenBank/DDBJ databases">
        <title>Genome sequence of Sphingomonas sediminicola KACC 15039T.</title>
        <authorList>
            <person name="Hyun D.-W."/>
            <person name="Bae J.-W."/>
        </authorList>
    </citation>
    <scope>NUCLEOTIDE SEQUENCE [LARGE SCALE GENOMIC DNA]</scope>
    <source>
        <strain evidence="2 3">KACC 15039</strain>
    </source>
</reference>
<dbReference type="InterPro" id="IPR011051">
    <property type="entry name" value="RmlC_Cupin_sf"/>
</dbReference>
<dbReference type="Proteomes" id="UP000516105">
    <property type="component" value="Chromosome"/>
</dbReference>
<dbReference type="Pfam" id="PF07883">
    <property type="entry name" value="Cupin_2"/>
    <property type="match status" value="1"/>
</dbReference>
<dbReference type="EMBL" id="CP060782">
    <property type="protein sequence ID" value="QNP46628.1"/>
    <property type="molecule type" value="Genomic_DNA"/>
</dbReference>
<protein>
    <submittedName>
        <fullName evidence="2">Cupin</fullName>
    </submittedName>
</protein>
<feature type="domain" description="Cupin type-2" evidence="1">
    <location>
        <begin position="105"/>
        <end position="161"/>
    </location>
</feature>
<name>A0ABX6TCZ6_9SPHN</name>
<evidence type="ECO:0000313" key="3">
    <source>
        <dbReference type="Proteomes" id="UP000516105"/>
    </source>
</evidence>
<dbReference type="RefSeq" id="WP_187709581.1">
    <property type="nucleotide sequence ID" value="NZ_CP178916.1"/>
</dbReference>
<sequence length="308" mass="33686">MNDREIVCPNLDAALETWRGAGFRLDSIYPADDPHTAVLTREGEQVRLTSRPDASRPTSRLPPFQPGFLLARGDSSESAGRAGMLYRDLIPGRSGGRYIASLISIPNGGPVADWVHFHRIALQLIYVRSGWVRVVYENQGEPFVMRAGDLVLQPPQIRHRVLESSAGLEVVELGCPALHETLADHEMVLPNAINAERTFGGQRFLHHVAARTPWTNFHGGEARETGICDATGGLAEVRTIRGSQIDFPMHHGELVFGFVLDGSALLDFEDGFELCASDAFVIPPGASWNICDGSDDFRLLHVTSAQLG</sequence>
<organism evidence="2 3">
    <name type="scientific">Sphingomonas sediminicola</name>
    <dbReference type="NCBI Taxonomy" id="386874"/>
    <lineage>
        <taxon>Bacteria</taxon>
        <taxon>Pseudomonadati</taxon>
        <taxon>Pseudomonadota</taxon>
        <taxon>Alphaproteobacteria</taxon>
        <taxon>Sphingomonadales</taxon>
        <taxon>Sphingomonadaceae</taxon>
        <taxon>Sphingomonas</taxon>
    </lineage>
</organism>
<evidence type="ECO:0000313" key="2">
    <source>
        <dbReference type="EMBL" id="QNP46628.1"/>
    </source>
</evidence>
<gene>
    <name evidence="2" type="ORF">H9L14_05860</name>
</gene>
<proteinExistence type="predicted"/>
<accession>A0ABX6TCZ6</accession>
<dbReference type="Gene3D" id="2.60.120.10">
    <property type="entry name" value="Jelly Rolls"/>
    <property type="match status" value="2"/>
</dbReference>
<keyword evidence="3" id="KW-1185">Reference proteome</keyword>
<dbReference type="SUPFAM" id="SSF51182">
    <property type="entry name" value="RmlC-like cupins"/>
    <property type="match status" value="1"/>
</dbReference>